<dbReference type="Ensembl" id="ENSCANT00000008420.1">
    <property type="protein sequence ID" value="ENSCANP00000002069.1"/>
    <property type="gene ID" value="ENSCANG00000007661.1"/>
</dbReference>
<evidence type="ECO:0000313" key="1">
    <source>
        <dbReference type="Ensembl" id="ENSCANP00000002069.1"/>
    </source>
</evidence>
<dbReference type="Proteomes" id="UP000233080">
    <property type="component" value="Unassembled WGS sequence"/>
</dbReference>
<accession>A0A2K5HCI9</accession>
<name>A0A2K5HCI9_COLAP</name>
<proteinExistence type="predicted"/>
<sequence>MLTARASPSSWSHVMRPGLLISFQAAGISGRVCVSLPTPKGAPVGREPGGHTGGACSQHVQWPARGQWKVTVWRRESSEWIAEPSLGFALLLFSLPCAGSSICPGKGNEVCCSFPAPSLPTFPTPSFQEILQKHLKFCSILDI</sequence>
<keyword evidence="2" id="KW-1185">Reference proteome</keyword>
<evidence type="ECO:0000313" key="2">
    <source>
        <dbReference type="Proteomes" id="UP000233080"/>
    </source>
</evidence>
<reference evidence="1" key="1">
    <citation type="submission" date="2025-08" db="UniProtKB">
        <authorList>
            <consortium name="Ensembl"/>
        </authorList>
    </citation>
    <scope>IDENTIFICATION</scope>
</reference>
<dbReference type="AlphaFoldDB" id="A0A2K5HCI9"/>
<organism evidence="1 2">
    <name type="scientific">Colobus angolensis palliatus</name>
    <name type="common">Peters' Angolan colobus</name>
    <dbReference type="NCBI Taxonomy" id="336983"/>
    <lineage>
        <taxon>Eukaryota</taxon>
        <taxon>Metazoa</taxon>
        <taxon>Chordata</taxon>
        <taxon>Craniata</taxon>
        <taxon>Vertebrata</taxon>
        <taxon>Euteleostomi</taxon>
        <taxon>Mammalia</taxon>
        <taxon>Eutheria</taxon>
        <taxon>Euarchontoglires</taxon>
        <taxon>Primates</taxon>
        <taxon>Haplorrhini</taxon>
        <taxon>Catarrhini</taxon>
        <taxon>Cercopithecidae</taxon>
        <taxon>Colobinae</taxon>
        <taxon>Colobus</taxon>
    </lineage>
</organism>
<dbReference type="OMA" id="PARGQWK"/>
<protein>
    <submittedName>
        <fullName evidence="1">Uncharacterized protein</fullName>
    </submittedName>
</protein>
<reference evidence="1" key="2">
    <citation type="submission" date="2025-09" db="UniProtKB">
        <authorList>
            <consortium name="Ensembl"/>
        </authorList>
    </citation>
    <scope>IDENTIFICATION</scope>
</reference>